<accession>A0A0F9P4J7</accession>
<name>A0A0F9P4J7_9ZZZZ</name>
<gene>
    <name evidence="3" type="ORF">LCGC14_0889280</name>
</gene>
<keyword evidence="2" id="KW-0472">Membrane</keyword>
<dbReference type="AlphaFoldDB" id="A0A0F9P4J7"/>
<evidence type="ECO:0000256" key="1">
    <source>
        <dbReference type="SAM" id="MobiDB-lite"/>
    </source>
</evidence>
<feature type="transmembrane region" description="Helical" evidence="2">
    <location>
        <begin position="87"/>
        <end position="105"/>
    </location>
</feature>
<proteinExistence type="predicted"/>
<reference evidence="3" key="1">
    <citation type="journal article" date="2015" name="Nature">
        <title>Complex archaea that bridge the gap between prokaryotes and eukaryotes.</title>
        <authorList>
            <person name="Spang A."/>
            <person name="Saw J.H."/>
            <person name="Jorgensen S.L."/>
            <person name="Zaremba-Niedzwiedzka K."/>
            <person name="Martijn J."/>
            <person name="Lind A.E."/>
            <person name="van Eijk R."/>
            <person name="Schleper C."/>
            <person name="Guy L."/>
            <person name="Ettema T.J."/>
        </authorList>
    </citation>
    <scope>NUCLEOTIDE SEQUENCE</scope>
</reference>
<comment type="caution">
    <text evidence="3">The sequence shown here is derived from an EMBL/GenBank/DDBJ whole genome shotgun (WGS) entry which is preliminary data.</text>
</comment>
<evidence type="ECO:0000256" key="2">
    <source>
        <dbReference type="SAM" id="Phobius"/>
    </source>
</evidence>
<keyword evidence="2" id="KW-0812">Transmembrane</keyword>
<protein>
    <submittedName>
        <fullName evidence="3">Uncharacterized protein</fullName>
    </submittedName>
</protein>
<keyword evidence="2" id="KW-1133">Transmembrane helix</keyword>
<feature type="region of interest" description="Disordered" evidence="1">
    <location>
        <begin position="28"/>
        <end position="63"/>
    </location>
</feature>
<organism evidence="3">
    <name type="scientific">marine sediment metagenome</name>
    <dbReference type="NCBI Taxonomy" id="412755"/>
    <lineage>
        <taxon>unclassified sequences</taxon>
        <taxon>metagenomes</taxon>
        <taxon>ecological metagenomes</taxon>
    </lineage>
</organism>
<feature type="compositionally biased region" description="Basic and acidic residues" evidence="1">
    <location>
        <begin position="41"/>
        <end position="59"/>
    </location>
</feature>
<sequence length="113" mass="12477">MKKLSLILILLMIITLMMPLKIFAHGKEHSPAPEKTITKSTEQHSKVDKTAPATKEIRTKTTAPKSKVIKSGAVDIPAESLRYLKDGGVLALFMLMMGIGFFGFVGHSKRRNI</sequence>
<evidence type="ECO:0000313" key="3">
    <source>
        <dbReference type="EMBL" id="KKN24994.1"/>
    </source>
</evidence>
<dbReference type="EMBL" id="LAZR01002838">
    <property type="protein sequence ID" value="KKN24994.1"/>
    <property type="molecule type" value="Genomic_DNA"/>
</dbReference>